<gene>
    <name evidence="1" type="ORF">LS41612_04550</name>
    <name evidence="2" type="ORF">NCTC10338_03868</name>
</gene>
<dbReference type="RefSeq" id="WP_024364768.1">
    <property type="nucleotide sequence ID" value="NZ_BJNS01000070.1"/>
</dbReference>
<evidence type="ECO:0000313" key="3">
    <source>
        <dbReference type="Proteomes" id="UP000238825"/>
    </source>
</evidence>
<reference evidence="1 3" key="1">
    <citation type="submission" date="2017-03" db="EMBL/GenBank/DDBJ databases">
        <title>The whole genome sequencing and assembly of Lysinibacillus sphaericus DSM 28T strain.</title>
        <authorList>
            <person name="Lee Y.-J."/>
            <person name="Yi H."/>
            <person name="Bahn Y.-S."/>
            <person name="Kim J.F."/>
            <person name="Lee D.-W."/>
        </authorList>
    </citation>
    <scope>NUCLEOTIDE SEQUENCE [LARGE SCALE GENOMIC DNA]</scope>
    <source>
        <strain evidence="1 3">DSM 28</strain>
    </source>
</reference>
<protein>
    <submittedName>
        <fullName evidence="1">Uncharacterized protein</fullName>
    </submittedName>
</protein>
<proteinExistence type="predicted"/>
<evidence type="ECO:0000313" key="1">
    <source>
        <dbReference type="EMBL" id="AVK95594.1"/>
    </source>
</evidence>
<dbReference type="Proteomes" id="UP000255295">
    <property type="component" value="Unassembled WGS sequence"/>
</dbReference>
<dbReference type="EMBL" id="CP019980">
    <property type="protein sequence ID" value="AVK95594.1"/>
    <property type="molecule type" value="Genomic_DNA"/>
</dbReference>
<name>A0A2S0JXA3_LYSSH</name>
<sequence>MKQSKLIEEVTQIATLKAIEVFNDQKEQAIQKEQSKRLHNTKLLLKHYQEFKLYVEKIDEDVKVSIPRVLVSEGKNLIDLITFGEDIISSIKETSKRTIAMVQYIDKALDTLDYMYKQENNVRYFNILKKRYVDGQTISYLAEYYHMNDRSIYKALESATERLSILLFGVYGIKVE</sequence>
<organism evidence="1 3">
    <name type="scientific">Lysinibacillus sphaericus</name>
    <name type="common">Bacillus sphaericus</name>
    <dbReference type="NCBI Taxonomy" id="1421"/>
    <lineage>
        <taxon>Bacteria</taxon>
        <taxon>Bacillati</taxon>
        <taxon>Bacillota</taxon>
        <taxon>Bacilli</taxon>
        <taxon>Bacillales</taxon>
        <taxon>Bacillaceae</taxon>
        <taxon>Lysinibacillus</taxon>
    </lineage>
</organism>
<reference evidence="2 4" key="2">
    <citation type="submission" date="2018-06" db="EMBL/GenBank/DDBJ databases">
        <authorList>
            <consortium name="Pathogen Informatics"/>
            <person name="Doyle S."/>
        </authorList>
    </citation>
    <scope>NUCLEOTIDE SEQUENCE [LARGE SCALE GENOMIC DNA]</scope>
    <source>
        <strain evidence="2 4">NCTC10338</strain>
    </source>
</reference>
<evidence type="ECO:0000313" key="2">
    <source>
        <dbReference type="EMBL" id="SUV18709.1"/>
    </source>
</evidence>
<dbReference type="EMBL" id="UFSZ01000001">
    <property type="protein sequence ID" value="SUV18709.1"/>
    <property type="molecule type" value="Genomic_DNA"/>
</dbReference>
<evidence type="ECO:0000313" key="4">
    <source>
        <dbReference type="Proteomes" id="UP000255295"/>
    </source>
</evidence>
<accession>A0A2S0JXA3</accession>
<dbReference type="GeneID" id="48275459"/>
<dbReference type="AlphaFoldDB" id="A0A2S0JXA3"/>
<dbReference type="Proteomes" id="UP000238825">
    <property type="component" value="Chromosome"/>
</dbReference>